<proteinExistence type="predicted"/>
<accession>A0A0C2Z5N3</accession>
<protein>
    <submittedName>
        <fullName evidence="2">Uncharacterized protein</fullName>
    </submittedName>
</protein>
<organism evidence="2 3">
    <name type="scientific">Scleroderma citrinum Foug A</name>
    <dbReference type="NCBI Taxonomy" id="1036808"/>
    <lineage>
        <taxon>Eukaryota</taxon>
        <taxon>Fungi</taxon>
        <taxon>Dikarya</taxon>
        <taxon>Basidiomycota</taxon>
        <taxon>Agaricomycotina</taxon>
        <taxon>Agaricomycetes</taxon>
        <taxon>Agaricomycetidae</taxon>
        <taxon>Boletales</taxon>
        <taxon>Sclerodermatineae</taxon>
        <taxon>Sclerodermataceae</taxon>
        <taxon>Scleroderma</taxon>
    </lineage>
</organism>
<reference evidence="3" key="2">
    <citation type="submission" date="2015-01" db="EMBL/GenBank/DDBJ databases">
        <title>Evolutionary Origins and Diversification of the Mycorrhizal Mutualists.</title>
        <authorList>
            <consortium name="DOE Joint Genome Institute"/>
            <consortium name="Mycorrhizal Genomics Consortium"/>
            <person name="Kohler A."/>
            <person name="Kuo A."/>
            <person name="Nagy L.G."/>
            <person name="Floudas D."/>
            <person name="Copeland A."/>
            <person name="Barry K.W."/>
            <person name="Cichocki N."/>
            <person name="Veneault-Fourrey C."/>
            <person name="LaButti K."/>
            <person name="Lindquist E.A."/>
            <person name="Lipzen A."/>
            <person name="Lundell T."/>
            <person name="Morin E."/>
            <person name="Murat C."/>
            <person name="Riley R."/>
            <person name="Ohm R."/>
            <person name="Sun H."/>
            <person name="Tunlid A."/>
            <person name="Henrissat B."/>
            <person name="Grigoriev I.V."/>
            <person name="Hibbett D.S."/>
            <person name="Martin F."/>
        </authorList>
    </citation>
    <scope>NUCLEOTIDE SEQUENCE [LARGE SCALE GENOMIC DNA]</scope>
    <source>
        <strain evidence="3">Foug A</strain>
    </source>
</reference>
<dbReference type="InParanoid" id="A0A0C2Z5N3"/>
<dbReference type="EMBL" id="KN822102">
    <property type="protein sequence ID" value="KIM57288.1"/>
    <property type="molecule type" value="Genomic_DNA"/>
</dbReference>
<dbReference type="Proteomes" id="UP000053989">
    <property type="component" value="Unassembled WGS sequence"/>
</dbReference>
<evidence type="ECO:0000313" key="2">
    <source>
        <dbReference type="EMBL" id="KIM57288.1"/>
    </source>
</evidence>
<feature type="region of interest" description="Disordered" evidence="1">
    <location>
        <begin position="87"/>
        <end position="125"/>
    </location>
</feature>
<sequence length="125" mass="14505">MKHAGCETRHLQALASAWEIKEVEHYAKLMRHIHKQDYMKYKEFVADEEDIDVNTVDSLVAYNHELYNEQLVSLGNVDSQLDQLEEAMKSRVTHHSPYESDCDSDEDVESEDDKAGDKMATQRMD</sequence>
<evidence type="ECO:0000313" key="3">
    <source>
        <dbReference type="Proteomes" id="UP000053989"/>
    </source>
</evidence>
<reference evidence="2 3" key="1">
    <citation type="submission" date="2014-04" db="EMBL/GenBank/DDBJ databases">
        <authorList>
            <consortium name="DOE Joint Genome Institute"/>
            <person name="Kuo A."/>
            <person name="Kohler A."/>
            <person name="Nagy L.G."/>
            <person name="Floudas D."/>
            <person name="Copeland A."/>
            <person name="Barry K.W."/>
            <person name="Cichocki N."/>
            <person name="Veneault-Fourrey C."/>
            <person name="LaButti K."/>
            <person name="Lindquist E.A."/>
            <person name="Lipzen A."/>
            <person name="Lundell T."/>
            <person name="Morin E."/>
            <person name="Murat C."/>
            <person name="Sun H."/>
            <person name="Tunlid A."/>
            <person name="Henrissat B."/>
            <person name="Grigoriev I.V."/>
            <person name="Hibbett D.S."/>
            <person name="Martin F."/>
            <person name="Nordberg H.P."/>
            <person name="Cantor M.N."/>
            <person name="Hua S.X."/>
        </authorList>
    </citation>
    <scope>NUCLEOTIDE SEQUENCE [LARGE SCALE GENOMIC DNA]</scope>
    <source>
        <strain evidence="2 3">Foug A</strain>
    </source>
</reference>
<evidence type="ECO:0000256" key="1">
    <source>
        <dbReference type="SAM" id="MobiDB-lite"/>
    </source>
</evidence>
<gene>
    <name evidence="2" type="ORF">SCLCIDRAFT_28902</name>
</gene>
<dbReference type="OrthoDB" id="2687677at2759"/>
<keyword evidence="3" id="KW-1185">Reference proteome</keyword>
<dbReference type="AlphaFoldDB" id="A0A0C2Z5N3"/>
<feature type="compositionally biased region" description="Acidic residues" evidence="1">
    <location>
        <begin position="100"/>
        <end position="114"/>
    </location>
</feature>
<dbReference type="HOGENOM" id="CLU_1993964_0_0_1"/>
<name>A0A0C2Z5N3_9AGAM</name>